<reference evidence="1" key="2">
    <citation type="journal article" name="Front. Microbiol.">
        <title>Degradative Capacity of Two Strains of Rhodonia placenta: From Phenotype to Genotype.</title>
        <authorList>
            <person name="Kolle M."/>
            <person name="Horta M.A.C."/>
            <person name="Nowrousian M."/>
            <person name="Ohm R.A."/>
            <person name="Benz J.P."/>
            <person name="Pilgard A."/>
        </authorList>
    </citation>
    <scope>NUCLEOTIDE SEQUENCE</scope>
    <source>
        <strain evidence="1">FPRL280</strain>
    </source>
</reference>
<evidence type="ECO:0000313" key="1">
    <source>
        <dbReference type="EMBL" id="KAF9794646.1"/>
    </source>
</evidence>
<sequence>MLLPLVVSTFSRCLCR</sequence>
<protein>
    <submittedName>
        <fullName evidence="1">Uncharacterized protein</fullName>
    </submittedName>
</protein>
<reference evidence="1" key="1">
    <citation type="submission" date="2020-11" db="EMBL/GenBank/DDBJ databases">
        <authorList>
            <person name="Koelle M."/>
            <person name="Horta M.A.C."/>
            <person name="Nowrousian M."/>
            <person name="Ohm R.A."/>
            <person name="Benz P."/>
            <person name="Pilgard A."/>
        </authorList>
    </citation>
    <scope>NUCLEOTIDE SEQUENCE</scope>
    <source>
        <strain evidence="1">FPRL280</strain>
    </source>
</reference>
<dbReference type="EMBL" id="JADOXO010001644">
    <property type="protein sequence ID" value="KAF9794646.1"/>
    <property type="molecule type" value="Genomic_DNA"/>
</dbReference>
<organism evidence="1 2">
    <name type="scientific">Rhodonia placenta</name>
    <dbReference type="NCBI Taxonomy" id="104341"/>
    <lineage>
        <taxon>Eukaryota</taxon>
        <taxon>Fungi</taxon>
        <taxon>Dikarya</taxon>
        <taxon>Basidiomycota</taxon>
        <taxon>Agaricomycotina</taxon>
        <taxon>Agaricomycetes</taxon>
        <taxon>Polyporales</taxon>
        <taxon>Adustoporiaceae</taxon>
        <taxon>Rhodonia</taxon>
    </lineage>
</organism>
<accession>A0A8H7NR86</accession>
<evidence type="ECO:0000313" key="2">
    <source>
        <dbReference type="Proteomes" id="UP000639403"/>
    </source>
</evidence>
<dbReference type="Proteomes" id="UP000639403">
    <property type="component" value="Unassembled WGS sequence"/>
</dbReference>
<proteinExistence type="predicted"/>
<gene>
    <name evidence="1" type="ORF">IEO21_11172</name>
</gene>
<name>A0A8H7NR86_9APHY</name>
<dbReference type="AlphaFoldDB" id="A0A8H7NR86"/>
<comment type="caution">
    <text evidence="1">The sequence shown here is derived from an EMBL/GenBank/DDBJ whole genome shotgun (WGS) entry which is preliminary data.</text>
</comment>